<dbReference type="GO" id="GO:0004806">
    <property type="term" value="F:triacylglycerol lipase activity"/>
    <property type="evidence" value="ECO:0007669"/>
    <property type="project" value="InterPro"/>
</dbReference>
<dbReference type="InterPro" id="IPR021771">
    <property type="entry name" value="Triacylglycerol_lipase_N"/>
</dbReference>
<dbReference type="RefSeq" id="XP_010757962.1">
    <property type="nucleotide sequence ID" value="XM_010759660.1"/>
</dbReference>
<keyword evidence="2" id="KW-0378">Hydrolase</keyword>
<dbReference type="GO" id="GO:0016042">
    <property type="term" value="P:lipid catabolic process"/>
    <property type="evidence" value="ECO:0007669"/>
    <property type="project" value="UniProtKB-KW"/>
</dbReference>
<dbReference type="Pfam" id="PF01734">
    <property type="entry name" value="Patatin"/>
    <property type="match status" value="1"/>
</dbReference>
<organism evidence="8 9">
    <name type="scientific">Paracoccidioides brasiliensis (strain Pb18)</name>
    <dbReference type="NCBI Taxonomy" id="502780"/>
    <lineage>
        <taxon>Eukaryota</taxon>
        <taxon>Fungi</taxon>
        <taxon>Dikarya</taxon>
        <taxon>Ascomycota</taxon>
        <taxon>Pezizomycotina</taxon>
        <taxon>Eurotiomycetes</taxon>
        <taxon>Eurotiomycetidae</taxon>
        <taxon>Onygenales</taxon>
        <taxon>Ajellomycetaceae</taxon>
        <taxon>Paracoccidioides</taxon>
    </lineage>
</organism>
<dbReference type="Proteomes" id="UP000001628">
    <property type="component" value="Unassembled WGS sequence"/>
</dbReference>
<dbReference type="CDD" id="cd07229">
    <property type="entry name" value="Pat_TGL3_like"/>
    <property type="match status" value="1"/>
</dbReference>
<dbReference type="KEGG" id="pbn:PADG_11414"/>
<keyword evidence="3" id="KW-0442">Lipid degradation</keyword>
<dbReference type="InParanoid" id="A0A0A0HVH3"/>
<evidence type="ECO:0000313" key="9">
    <source>
        <dbReference type="Proteomes" id="UP000001628"/>
    </source>
</evidence>
<keyword evidence="4" id="KW-0443">Lipid metabolism</keyword>
<dbReference type="HOGENOM" id="CLU_009031_5_0_1"/>
<feature type="domain" description="PNPLA" evidence="7">
    <location>
        <begin position="221"/>
        <end position="442"/>
    </location>
</feature>
<keyword evidence="9" id="KW-1185">Reference proteome</keyword>
<evidence type="ECO:0000256" key="1">
    <source>
        <dbReference type="ARBA" id="ARBA00002682"/>
    </source>
</evidence>
<accession>A0A0A0HVH3</accession>
<dbReference type="GeneID" id="22587311"/>
<dbReference type="InterPro" id="IPR050301">
    <property type="entry name" value="NTE"/>
</dbReference>
<dbReference type="PANTHER" id="PTHR14226:SF44">
    <property type="entry name" value="TRIACYLGLYCEROL LIPASE 3"/>
    <property type="match status" value="1"/>
</dbReference>
<dbReference type="GO" id="GO:0006641">
    <property type="term" value="P:triglyceride metabolic process"/>
    <property type="evidence" value="ECO:0007669"/>
    <property type="project" value="UniProtKB-ARBA"/>
</dbReference>
<evidence type="ECO:0000313" key="8">
    <source>
        <dbReference type="EMBL" id="KGM92582.1"/>
    </source>
</evidence>
<gene>
    <name evidence="8" type="ORF">PADG_11414</name>
</gene>
<keyword evidence="6" id="KW-1133">Transmembrane helix</keyword>
<comment type="function">
    <text evidence="1">Probable lipid hydrolase.</text>
</comment>
<keyword evidence="6" id="KW-0812">Transmembrane</keyword>
<dbReference type="VEuPathDB" id="FungiDB:PADG_11414"/>
<dbReference type="STRING" id="502780.A0A0A0HVH3"/>
<evidence type="ECO:0000256" key="4">
    <source>
        <dbReference type="ARBA" id="ARBA00023098"/>
    </source>
</evidence>
<dbReference type="InterPro" id="IPR002641">
    <property type="entry name" value="PNPLA_dom"/>
</dbReference>
<evidence type="ECO:0000256" key="6">
    <source>
        <dbReference type="SAM" id="Phobius"/>
    </source>
</evidence>
<comment type="caution">
    <text evidence="5">Lacks conserved residue(s) required for the propagation of feature annotation.</text>
</comment>
<dbReference type="OMA" id="SIVPWPH"/>
<evidence type="ECO:0000256" key="2">
    <source>
        <dbReference type="ARBA" id="ARBA00022801"/>
    </source>
</evidence>
<dbReference type="PANTHER" id="PTHR14226">
    <property type="entry name" value="NEUROPATHY TARGET ESTERASE/SWISS CHEESE D.MELANOGASTER"/>
    <property type="match status" value="1"/>
</dbReference>
<keyword evidence="6" id="KW-0472">Membrane</keyword>
<evidence type="ECO:0000259" key="7">
    <source>
        <dbReference type="PROSITE" id="PS51635"/>
    </source>
</evidence>
<feature type="transmembrane region" description="Helical" evidence="6">
    <location>
        <begin position="36"/>
        <end position="55"/>
    </location>
</feature>
<proteinExistence type="predicted"/>
<dbReference type="InterPro" id="IPR016035">
    <property type="entry name" value="Acyl_Trfase/lysoPLipase"/>
</dbReference>
<evidence type="ECO:0000256" key="3">
    <source>
        <dbReference type="ARBA" id="ARBA00022963"/>
    </source>
</evidence>
<dbReference type="SUPFAM" id="SSF52151">
    <property type="entry name" value="FabD/lysophospholipase-like"/>
    <property type="match status" value="1"/>
</dbReference>
<dbReference type="AlphaFoldDB" id="A0A0A0HVH3"/>
<dbReference type="Gene3D" id="3.40.1090.10">
    <property type="entry name" value="Cytosolic phospholipase A2 catalytic domain"/>
    <property type="match status" value="1"/>
</dbReference>
<evidence type="ECO:0000256" key="5">
    <source>
        <dbReference type="PROSITE-ProRule" id="PRU01161"/>
    </source>
</evidence>
<dbReference type="OrthoDB" id="10049244at2759"/>
<name>A0A0A0HVH3_PARBD</name>
<dbReference type="eggNOG" id="KOG2214">
    <property type="taxonomic scope" value="Eukaryota"/>
</dbReference>
<dbReference type="EMBL" id="KN275958">
    <property type="protein sequence ID" value="KGM92582.1"/>
    <property type="molecule type" value="Genomic_DNA"/>
</dbReference>
<dbReference type="PROSITE" id="PS51635">
    <property type="entry name" value="PNPLA"/>
    <property type="match status" value="1"/>
</dbReference>
<dbReference type="Pfam" id="PF11815">
    <property type="entry name" value="DUF3336"/>
    <property type="match status" value="1"/>
</dbReference>
<sequence length="598" mass="67102">MYAPHLPRPSPCPCAIRHRNPALAVILIILDTARRATFFLLTQLLLVLLAPLGYITDTGWHLIQRLFAWWLAKSPRAVARRRMAAAESFEEWEAGAVLLDEAVGSDAWRESHPSIHYDYRVIKQRLRSLIQAKNNNDIWAIVHLIRSGLVRNLVNITSPQLYDHSHSGTKLLIEEYIAELGRAIEYITALETVPRDPKAFDSQDRLQLLHDTRQAFGRSTLVLQGGAVFGTCHLGIVKALLLRGLLPRIITGTATGALVAALVGVHTDEELLPILNGEGMVEAISDRLLERNRSKRQSILGLLTRGDGHGWLPTLIRRTEEYIRESYFPDLKLLEEYVKATVGEMTFEEAFAKTKRSLNITIPIPGKAGTPNLLNYLTAPHVLIWSAAAASNVSSVISSRVTLYCKDETGAIVPWPDGDGLFFRSWRELGCSDRECPLSRLSELFNVNHFIVAQARPYRMPLYLPEEQQRPGKVRPARWTFIERTGRIVNLEIRHRLRQLDSVGLLPTPLRRLLIYEDVPGPHLTILPELGVWDLGRVFERVDAKAGLGLGKWILKGERGVWPAVAAVRVRCTVELALEKGYQVVRPVSKPGFGVGDE</sequence>
<protein>
    <recommendedName>
        <fullName evidence="7">PNPLA domain-containing protein</fullName>
    </recommendedName>
</protein>
<reference evidence="8 9" key="1">
    <citation type="journal article" date="2011" name="PLoS Genet.">
        <title>Comparative genomic analysis of human fungal pathogens causing paracoccidioidomycosis.</title>
        <authorList>
            <person name="Desjardins C.A."/>
            <person name="Champion M.D."/>
            <person name="Holder J.W."/>
            <person name="Muszewska A."/>
            <person name="Goldberg J."/>
            <person name="Bailao A.M."/>
            <person name="Brigido M.M."/>
            <person name="Ferreira M.E."/>
            <person name="Garcia A.M."/>
            <person name="Grynberg M."/>
            <person name="Gujja S."/>
            <person name="Heiman D.I."/>
            <person name="Henn M.R."/>
            <person name="Kodira C.D."/>
            <person name="Leon-Narvaez H."/>
            <person name="Longo L.V."/>
            <person name="Ma L.J."/>
            <person name="Malavazi I."/>
            <person name="Matsuo A.L."/>
            <person name="Morais F.V."/>
            <person name="Pereira M."/>
            <person name="Rodriguez-Brito S."/>
            <person name="Sakthikumar S."/>
            <person name="Salem-Izacc S.M."/>
            <person name="Sykes S.M."/>
            <person name="Teixeira M.M."/>
            <person name="Vallejo M.C."/>
            <person name="Walter M.E."/>
            <person name="Yandava C."/>
            <person name="Young S."/>
            <person name="Zeng Q."/>
            <person name="Zucker J."/>
            <person name="Felipe M.S."/>
            <person name="Goldman G.H."/>
            <person name="Haas B.J."/>
            <person name="McEwen J.G."/>
            <person name="Nino-Vega G."/>
            <person name="Puccia R."/>
            <person name="San-Blas G."/>
            <person name="Soares C.M."/>
            <person name="Birren B.W."/>
            <person name="Cuomo C.A."/>
        </authorList>
    </citation>
    <scope>NUCLEOTIDE SEQUENCE [LARGE SCALE GENOMIC DNA]</scope>
    <source>
        <strain evidence="8 9">Pb18</strain>
    </source>
</reference>